<dbReference type="Gene3D" id="3.75.10.10">
    <property type="entry name" value="L-arginine/glycine Amidinotransferase, Chain A"/>
    <property type="match status" value="1"/>
</dbReference>
<dbReference type="EMBL" id="CACVBM020001074">
    <property type="protein sequence ID" value="CAA7028992.1"/>
    <property type="molecule type" value="Genomic_DNA"/>
</dbReference>
<dbReference type="FunFam" id="3.75.10.10:FF:000006">
    <property type="entry name" value="Eukaryotic translation initiation factor 6"/>
    <property type="match status" value="1"/>
</dbReference>
<dbReference type="SUPFAM" id="SSF55909">
    <property type="entry name" value="Pentein"/>
    <property type="match status" value="1"/>
</dbReference>
<dbReference type="NCBIfam" id="TIGR00323">
    <property type="entry name" value="eIF-6"/>
    <property type="match status" value="1"/>
</dbReference>
<dbReference type="GO" id="GO:0043023">
    <property type="term" value="F:ribosomal large subunit binding"/>
    <property type="evidence" value="ECO:0007669"/>
    <property type="project" value="UniProtKB-UniRule"/>
</dbReference>
<keyword evidence="1 6" id="KW-0963">Cytoplasm</keyword>
<evidence type="ECO:0000256" key="5">
    <source>
        <dbReference type="ARBA" id="ARBA00023242"/>
    </source>
</evidence>
<dbReference type="Pfam" id="PF01912">
    <property type="entry name" value="eIF-6"/>
    <property type="match status" value="1"/>
</dbReference>
<comment type="subunit">
    <text evidence="6">Monomer. Associates with the 60S ribosomal subunit.</text>
</comment>
<dbReference type="AlphaFoldDB" id="A0A6D2IVA2"/>
<reference evidence="7" key="1">
    <citation type="submission" date="2020-01" db="EMBL/GenBank/DDBJ databases">
        <authorList>
            <person name="Mishra B."/>
        </authorList>
    </citation>
    <scope>NUCLEOTIDE SEQUENCE [LARGE SCALE GENOMIC DNA]</scope>
</reference>
<evidence type="ECO:0000256" key="1">
    <source>
        <dbReference type="ARBA" id="ARBA00022490"/>
    </source>
</evidence>
<dbReference type="Proteomes" id="UP000467841">
    <property type="component" value="Unassembled WGS sequence"/>
</dbReference>
<proteinExistence type="inferred from homology"/>
<comment type="function">
    <text evidence="6">Binds to the 60S ribosomal subunit and prevents its association with the 40S ribosomal subunit to form the 80S initiation complex in the cytoplasm. May also be involved in ribosome biogenesis.</text>
</comment>
<evidence type="ECO:0000313" key="7">
    <source>
        <dbReference type="EMBL" id="CAA7028992.1"/>
    </source>
</evidence>
<dbReference type="GO" id="GO:0003743">
    <property type="term" value="F:translation initiation factor activity"/>
    <property type="evidence" value="ECO:0007669"/>
    <property type="project" value="UniProtKB-UniRule"/>
</dbReference>
<dbReference type="GO" id="GO:0042256">
    <property type="term" value="P:cytosolic ribosome assembly"/>
    <property type="evidence" value="ECO:0007669"/>
    <property type="project" value="UniProtKB-UniRule"/>
</dbReference>
<dbReference type="PANTHER" id="PTHR10784">
    <property type="entry name" value="TRANSLATION INITIATION FACTOR 6"/>
    <property type="match status" value="1"/>
</dbReference>
<accession>A0A6D2IVA2</accession>
<dbReference type="CDD" id="cd00527">
    <property type="entry name" value="IF6"/>
    <property type="match status" value="1"/>
</dbReference>
<keyword evidence="2 6" id="KW-0690">Ribosome biogenesis</keyword>
<name>A0A6D2IVA2_9BRAS</name>
<dbReference type="HAMAP" id="MF_00032">
    <property type="entry name" value="eIF_6"/>
    <property type="match status" value="1"/>
</dbReference>
<organism evidence="7 8">
    <name type="scientific">Microthlaspi erraticum</name>
    <dbReference type="NCBI Taxonomy" id="1685480"/>
    <lineage>
        <taxon>Eukaryota</taxon>
        <taxon>Viridiplantae</taxon>
        <taxon>Streptophyta</taxon>
        <taxon>Embryophyta</taxon>
        <taxon>Tracheophyta</taxon>
        <taxon>Spermatophyta</taxon>
        <taxon>Magnoliopsida</taxon>
        <taxon>eudicotyledons</taxon>
        <taxon>Gunneridae</taxon>
        <taxon>Pentapetalae</taxon>
        <taxon>rosids</taxon>
        <taxon>malvids</taxon>
        <taxon>Brassicales</taxon>
        <taxon>Brassicaceae</taxon>
        <taxon>Coluteocarpeae</taxon>
        <taxon>Microthlaspi</taxon>
    </lineage>
</organism>
<evidence type="ECO:0000256" key="2">
    <source>
        <dbReference type="ARBA" id="ARBA00022517"/>
    </source>
</evidence>
<evidence type="ECO:0000256" key="3">
    <source>
        <dbReference type="ARBA" id="ARBA00022540"/>
    </source>
</evidence>
<keyword evidence="3 6" id="KW-0396">Initiation factor</keyword>
<evidence type="ECO:0000313" key="8">
    <source>
        <dbReference type="Proteomes" id="UP000467841"/>
    </source>
</evidence>
<dbReference type="InterPro" id="IPR002769">
    <property type="entry name" value="eIF6"/>
</dbReference>
<keyword evidence="5 6" id="KW-0539">Nucleus</keyword>
<comment type="similarity">
    <text evidence="6">Belongs to the eIF-6 family.</text>
</comment>
<keyword evidence="8" id="KW-1185">Reference proteome</keyword>
<evidence type="ECO:0000256" key="4">
    <source>
        <dbReference type="ARBA" id="ARBA00022917"/>
    </source>
</evidence>
<comment type="caution">
    <text evidence="7">The sequence shown here is derived from an EMBL/GenBank/DDBJ whole genome shotgun (WGS) entry which is preliminary data.</text>
</comment>
<sequence>MATRHHYDNNNCDIGVFSKLTNAYCLVSATTSSTNFFTGFESKLKGVIPIVMTSIDSTGTIGSLCVGNKNGLLLSHTVTDQELQHIRDSLPDQVVVQRIEEPLCALGNAIACNDYVALVHPRLEKDTEEIITDVLGVEVYRQTIANNELVGSYCALSNKGGLVHPDTNVEEMDELANLLQVPLVAGTVNRGSKVISAGLIVNDWTAFCGSDTTAIELSVVNSIFKLNESQPDFVVSEMRKPLIDTYV</sequence>
<keyword evidence="4 6" id="KW-0648">Protein biosynthesis</keyword>
<evidence type="ECO:0000256" key="6">
    <source>
        <dbReference type="HAMAP-Rule" id="MF_03132"/>
    </source>
</evidence>
<comment type="subcellular location">
    <subcellularLocation>
        <location evidence="6">Cytoplasm</location>
    </subcellularLocation>
    <subcellularLocation>
        <location evidence="6">Nucleus</location>
        <location evidence="6">Nucleolus</location>
    </subcellularLocation>
    <text evidence="6">Shuttles between cytoplasm and nucleus/nucleolus.</text>
</comment>
<dbReference type="SMART" id="SM00654">
    <property type="entry name" value="eIF6"/>
    <property type="match status" value="1"/>
</dbReference>
<dbReference type="OrthoDB" id="4155914at2759"/>
<protein>
    <recommendedName>
        <fullName evidence="6">Eukaryotic translation initiation factor 6</fullName>
        <shortName evidence="6">eIF-6</shortName>
    </recommendedName>
</protein>
<gene>
    <name evidence="6" type="primary">EIF6</name>
    <name evidence="7" type="ORF">MERR_LOCUS16227</name>
</gene>
<dbReference type="GO" id="GO:0005737">
    <property type="term" value="C:cytoplasm"/>
    <property type="evidence" value="ECO:0007669"/>
    <property type="project" value="UniProtKB-SubCell"/>
</dbReference>
<dbReference type="GO" id="GO:0042273">
    <property type="term" value="P:ribosomal large subunit biogenesis"/>
    <property type="evidence" value="ECO:0007669"/>
    <property type="project" value="UniProtKB-UniRule"/>
</dbReference>
<dbReference type="PIRSF" id="PIRSF006413">
    <property type="entry name" value="IF-6"/>
    <property type="match status" value="1"/>
</dbReference>
<dbReference type="GO" id="GO:0005730">
    <property type="term" value="C:nucleolus"/>
    <property type="evidence" value="ECO:0007669"/>
    <property type="project" value="UniProtKB-SubCell"/>
</dbReference>